<reference evidence="2" key="1">
    <citation type="journal article" date="2023" name="Access Microbiol">
        <title>De-novo genome assembly for Akanthomyces muscarius, a biocontrol agent of insect agricultural pests.</title>
        <authorList>
            <person name="Erdos Z."/>
            <person name="Studholme D.J."/>
            <person name="Raymond B."/>
            <person name="Sharma M."/>
        </authorList>
    </citation>
    <scope>NUCLEOTIDE SEQUENCE</scope>
    <source>
        <strain evidence="2">Ve6</strain>
    </source>
</reference>
<dbReference type="GeneID" id="80892383"/>
<dbReference type="KEGG" id="amus:LMH87_005224"/>
<comment type="caution">
    <text evidence="2">The sequence shown here is derived from an EMBL/GenBank/DDBJ whole genome shotgun (WGS) entry which is preliminary data.</text>
</comment>
<protein>
    <submittedName>
        <fullName evidence="2">Uncharacterized protein</fullName>
    </submittedName>
</protein>
<accession>A0A9W8QKA7</accession>
<dbReference type="Proteomes" id="UP001144673">
    <property type="component" value="Chromosome 1"/>
</dbReference>
<gene>
    <name evidence="2" type="ORF">LMH87_005224</name>
</gene>
<name>A0A9W8QKA7_AKAMU</name>
<dbReference type="AlphaFoldDB" id="A0A9W8QKA7"/>
<evidence type="ECO:0000256" key="1">
    <source>
        <dbReference type="SAM" id="MobiDB-lite"/>
    </source>
</evidence>
<dbReference type="EMBL" id="JAJHUN010000001">
    <property type="protein sequence ID" value="KAJ4163501.1"/>
    <property type="molecule type" value="Genomic_DNA"/>
</dbReference>
<organism evidence="2 3">
    <name type="scientific">Akanthomyces muscarius</name>
    <name type="common">Entomopathogenic fungus</name>
    <name type="synonym">Lecanicillium muscarium</name>
    <dbReference type="NCBI Taxonomy" id="2231603"/>
    <lineage>
        <taxon>Eukaryota</taxon>
        <taxon>Fungi</taxon>
        <taxon>Dikarya</taxon>
        <taxon>Ascomycota</taxon>
        <taxon>Pezizomycotina</taxon>
        <taxon>Sordariomycetes</taxon>
        <taxon>Hypocreomycetidae</taxon>
        <taxon>Hypocreales</taxon>
        <taxon>Cordycipitaceae</taxon>
        <taxon>Akanthomyces</taxon>
    </lineage>
</organism>
<proteinExistence type="predicted"/>
<evidence type="ECO:0000313" key="3">
    <source>
        <dbReference type="Proteomes" id="UP001144673"/>
    </source>
</evidence>
<keyword evidence="3" id="KW-1185">Reference proteome</keyword>
<dbReference type="RefSeq" id="XP_056058416.1">
    <property type="nucleotide sequence ID" value="XM_056202906.1"/>
</dbReference>
<sequence>MTLLPRCHHMRCFTGPPVAGAKPAHRPVHGGAPPLFLPLAAPPPRLSQSLPHMGPAGGRHRFDDGAEMRTASQPFSAAQTLKKGVFQSWFNDRVRTG</sequence>
<feature type="region of interest" description="Disordered" evidence="1">
    <location>
        <begin position="35"/>
        <end position="64"/>
    </location>
</feature>
<evidence type="ECO:0000313" key="2">
    <source>
        <dbReference type="EMBL" id="KAJ4163501.1"/>
    </source>
</evidence>